<protein>
    <submittedName>
        <fullName evidence="2">Uncharacterized protein</fullName>
    </submittedName>
</protein>
<dbReference type="Proteomes" id="UP000254867">
    <property type="component" value="Unassembled WGS sequence"/>
</dbReference>
<accession>A0A377I2V2</accession>
<gene>
    <name evidence="2" type="ORF">NCTC10794_01404</name>
</gene>
<dbReference type="AlphaFoldDB" id="A0A377I2V2"/>
<evidence type="ECO:0000256" key="1">
    <source>
        <dbReference type="SAM" id="Phobius"/>
    </source>
</evidence>
<organism evidence="2 3">
    <name type="scientific">Haemophilus parahaemolyticus</name>
    <dbReference type="NCBI Taxonomy" id="735"/>
    <lineage>
        <taxon>Bacteria</taxon>
        <taxon>Pseudomonadati</taxon>
        <taxon>Pseudomonadota</taxon>
        <taxon>Gammaproteobacteria</taxon>
        <taxon>Pasteurellales</taxon>
        <taxon>Pasteurellaceae</taxon>
        <taxon>Haemophilus</taxon>
    </lineage>
</organism>
<evidence type="ECO:0000313" key="3">
    <source>
        <dbReference type="Proteomes" id="UP000254867"/>
    </source>
</evidence>
<feature type="transmembrane region" description="Helical" evidence="1">
    <location>
        <begin position="30"/>
        <end position="57"/>
    </location>
</feature>
<evidence type="ECO:0000313" key="2">
    <source>
        <dbReference type="EMBL" id="STO64340.1"/>
    </source>
</evidence>
<sequence>MQNYTKTKLKIHLKKGLEMEANASPIMRGAIAAAIIFISLGLLALCVTPLANVLIALAK</sequence>
<keyword evidence="1" id="KW-1133">Transmembrane helix</keyword>
<keyword evidence="1" id="KW-0472">Membrane</keyword>
<keyword evidence="1" id="KW-0812">Transmembrane</keyword>
<dbReference type="EMBL" id="UGHH01000002">
    <property type="protein sequence ID" value="STO64340.1"/>
    <property type="molecule type" value="Genomic_DNA"/>
</dbReference>
<proteinExistence type="predicted"/>
<reference evidence="2 3" key="1">
    <citation type="submission" date="2018-06" db="EMBL/GenBank/DDBJ databases">
        <authorList>
            <consortium name="Pathogen Informatics"/>
            <person name="Doyle S."/>
        </authorList>
    </citation>
    <scope>NUCLEOTIDE SEQUENCE [LARGE SCALE GENOMIC DNA]</scope>
    <source>
        <strain evidence="2 3">NCTC10794</strain>
    </source>
</reference>
<name>A0A377I2V2_HAEPH</name>